<dbReference type="Gene3D" id="1.20.120.330">
    <property type="entry name" value="Nucleotidyltransferases domain 2"/>
    <property type="match status" value="1"/>
</dbReference>
<dbReference type="RefSeq" id="WP_116848258.1">
    <property type="nucleotide sequence ID" value="NZ_QTJU01000005.1"/>
</dbReference>
<sequence length="120" mass="13664">MPHKVFTRYYDEGCNLLASAATCLQSNNLPVAGLLLHHANLLFYNSLLASFFNYPQSSLNITTLREHVMAYIPNMPNVFANERETFYYLCSTRCCKLKSGEDSSMVLWLNGFIVTVPSIW</sequence>
<dbReference type="EMBL" id="QTJU01000005">
    <property type="protein sequence ID" value="RFM27499.1"/>
    <property type="molecule type" value="Genomic_DNA"/>
</dbReference>
<proteinExistence type="predicted"/>
<gene>
    <name evidence="1" type="ORF">DXN05_15935</name>
</gene>
<evidence type="ECO:0000313" key="1">
    <source>
        <dbReference type="EMBL" id="RFM27499.1"/>
    </source>
</evidence>
<comment type="caution">
    <text evidence="1">The sequence shown here is derived from an EMBL/GenBank/DDBJ whole genome shotgun (WGS) entry which is preliminary data.</text>
</comment>
<accession>A0A3E1NHV5</accession>
<name>A0A3E1NHV5_9BACT</name>
<evidence type="ECO:0000313" key="2">
    <source>
        <dbReference type="Proteomes" id="UP000261284"/>
    </source>
</evidence>
<dbReference type="AlphaFoldDB" id="A0A3E1NHV5"/>
<dbReference type="Proteomes" id="UP000261284">
    <property type="component" value="Unassembled WGS sequence"/>
</dbReference>
<reference evidence="1 2" key="1">
    <citation type="submission" date="2018-08" db="EMBL/GenBank/DDBJ databases">
        <title>Chitinophagaceae sp. K23C18032701, a novel bacterium isolated from forest soil.</title>
        <authorList>
            <person name="Wang C."/>
        </authorList>
    </citation>
    <scope>NUCLEOTIDE SEQUENCE [LARGE SCALE GENOMIC DNA]</scope>
    <source>
        <strain evidence="1 2">K23C18032701</strain>
    </source>
</reference>
<organism evidence="1 2">
    <name type="scientific">Deminuibacter soli</name>
    <dbReference type="NCBI Taxonomy" id="2291815"/>
    <lineage>
        <taxon>Bacteria</taxon>
        <taxon>Pseudomonadati</taxon>
        <taxon>Bacteroidota</taxon>
        <taxon>Chitinophagia</taxon>
        <taxon>Chitinophagales</taxon>
        <taxon>Chitinophagaceae</taxon>
        <taxon>Deminuibacter</taxon>
    </lineage>
</organism>
<keyword evidence="2" id="KW-1185">Reference proteome</keyword>
<protein>
    <submittedName>
        <fullName evidence="1">Uncharacterized protein</fullName>
    </submittedName>
</protein>